<evidence type="ECO:0000259" key="4">
    <source>
        <dbReference type="Pfam" id="PF01420"/>
    </source>
</evidence>
<feature type="domain" description="Type I restriction modification DNA specificity" evidence="4">
    <location>
        <begin position="11"/>
        <end position="182"/>
    </location>
</feature>
<dbReference type="InterPro" id="IPR044946">
    <property type="entry name" value="Restrct_endonuc_typeI_TRD_sf"/>
</dbReference>
<keyword evidence="2" id="KW-0680">Restriction system</keyword>
<evidence type="ECO:0000256" key="1">
    <source>
        <dbReference type="ARBA" id="ARBA00010923"/>
    </source>
</evidence>
<sequence length="196" mass="22215">MPEIRFAGFEDEWEEKKLASLAEYSNGVGNEKKQTPSGKYELVNLNSISIDGRLKTSNKFVDIAEKTLKINDIVMILSDVGHGYLLGKTALIRKNNYYVLNQRVALLRANISVSPVFLNIILNKNQSYFRLQGAGMSQLNLSKKSVEDFVALYPSLPEQQRIGSFFKSLDDQISELEAKLSQTKQFKQALLQKMFI</sequence>
<dbReference type="InterPro" id="IPR052021">
    <property type="entry name" value="Type-I_RS_S_subunit"/>
</dbReference>
<dbReference type="PANTHER" id="PTHR30408">
    <property type="entry name" value="TYPE-1 RESTRICTION ENZYME ECOKI SPECIFICITY PROTEIN"/>
    <property type="match status" value="1"/>
</dbReference>
<dbReference type="Proteomes" id="UP000789707">
    <property type="component" value="Unassembled WGS sequence"/>
</dbReference>
<keyword evidence="3" id="KW-0238">DNA-binding</keyword>
<accession>A0ABM8Z3T2</accession>
<evidence type="ECO:0000313" key="6">
    <source>
        <dbReference type="Proteomes" id="UP000789707"/>
    </source>
</evidence>
<dbReference type="Pfam" id="PF01420">
    <property type="entry name" value="Methylase_S"/>
    <property type="match status" value="1"/>
</dbReference>
<name>A0ABM8Z3T2_9LACO</name>
<comment type="similarity">
    <text evidence="1">Belongs to the type-I restriction system S methylase family.</text>
</comment>
<evidence type="ECO:0000313" key="5">
    <source>
        <dbReference type="EMBL" id="CAH0415881.1"/>
    </source>
</evidence>
<protein>
    <recommendedName>
        <fullName evidence="4">Type I restriction modification DNA specificity domain-containing protein</fullName>
    </recommendedName>
</protein>
<evidence type="ECO:0000256" key="3">
    <source>
        <dbReference type="ARBA" id="ARBA00023125"/>
    </source>
</evidence>
<dbReference type="EMBL" id="CAKKNS010000001">
    <property type="protein sequence ID" value="CAH0415881.1"/>
    <property type="molecule type" value="Genomic_DNA"/>
</dbReference>
<comment type="caution">
    <text evidence="5">The sequence shown here is derived from an EMBL/GenBank/DDBJ whole genome shotgun (WGS) entry which is preliminary data.</text>
</comment>
<evidence type="ECO:0000256" key="2">
    <source>
        <dbReference type="ARBA" id="ARBA00022747"/>
    </source>
</evidence>
<keyword evidence="6" id="KW-1185">Reference proteome</keyword>
<proteinExistence type="inferred from homology"/>
<dbReference type="SUPFAM" id="SSF116734">
    <property type="entry name" value="DNA methylase specificity domain"/>
    <property type="match status" value="1"/>
</dbReference>
<dbReference type="Gene3D" id="3.90.220.20">
    <property type="entry name" value="DNA methylase specificity domains"/>
    <property type="match status" value="1"/>
</dbReference>
<dbReference type="PANTHER" id="PTHR30408:SF12">
    <property type="entry name" value="TYPE I RESTRICTION ENZYME MJAVIII SPECIFICITY SUBUNIT"/>
    <property type="match status" value="1"/>
</dbReference>
<dbReference type="InterPro" id="IPR000055">
    <property type="entry name" value="Restrct_endonuc_typeI_TRD"/>
</dbReference>
<reference evidence="5 6" key="1">
    <citation type="submission" date="2021-11" db="EMBL/GenBank/DDBJ databases">
        <authorList>
            <person name="Depoorter E."/>
        </authorList>
    </citation>
    <scope>NUCLEOTIDE SEQUENCE [LARGE SCALE GENOMIC DNA]</scope>
    <source>
        <strain evidence="5 6">LMG 24289</strain>
    </source>
</reference>
<organism evidence="5 6">
    <name type="scientific">Periweissella fabaria</name>
    <dbReference type="NCBI Taxonomy" id="546157"/>
    <lineage>
        <taxon>Bacteria</taxon>
        <taxon>Bacillati</taxon>
        <taxon>Bacillota</taxon>
        <taxon>Bacilli</taxon>
        <taxon>Lactobacillales</taxon>
        <taxon>Lactobacillaceae</taxon>
        <taxon>Periweissella</taxon>
    </lineage>
</organism>
<gene>
    <name evidence="5" type="ORF">WFA24289_00179</name>
</gene>